<dbReference type="GeneID" id="94196093"/>
<keyword evidence="2" id="KW-1185">Reference proteome</keyword>
<dbReference type="RefSeq" id="XP_067716681.1">
    <property type="nucleotide sequence ID" value="XM_067860580.1"/>
</dbReference>
<reference evidence="1 2" key="1">
    <citation type="submission" date="2021-06" db="EMBL/GenBank/DDBJ databases">
        <title>Genome sequence of Babesia caballi.</title>
        <authorList>
            <person name="Yamagishi J."/>
            <person name="Kidaka T."/>
            <person name="Ochi A."/>
        </authorList>
    </citation>
    <scope>NUCLEOTIDE SEQUENCE [LARGE SCALE GENOMIC DNA]</scope>
    <source>
        <strain evidence="1">USDA-D6B2</strain>
    </source>
</reference>
<proteinExistence type="predicted"/>
<accession>A0AAV4LWN7</accession>
<organism evidence="1 2">
    <name type="scientific">Babesia caballi</name>
    <dbReference type="NCBI Taxonomy" id="5871"/>
    <lineage>
        <taxon>Eukaryota</taxon>
        <taxon>Sar</taxon>
        <taxon>Alveolata</taxon>
        <taxon>Apicomplexa</taxon>
        <taxon>Aconoidasida</taxon>
        <taxon>Piroplasmida</taxon>
        <taxon>Babesiidae</taxon>
        <taxon>Babesia</taxon>
    </lineage>
</organism>
<dbReference type="EMBL" id="BPLF01000003">
    <property type="protein sequence ID" value="GIX64612.1"/>
    <property type="molecule type" value="Genomic_DNA"/>
</dbReference>
<dbReference type="Proteomes" id="UP001497744">
    <property type="component" value="Unassembled WGS sequence"/>
</dbReference>
<name>A0AAV4LWN7_BABCB</name>
<protein>
    <submittedName>
        <fullName evidence="1">Flavastacin</fullName>
    </submittedName>
</protein>
<comment type="caution">
    <text evidence="1">The sequence shown here is derived from an EMBL/GenBank/DDBJ whole genome shotgun (WGS) entry which is preliminary data.</text>
</comment>
<evidence type="ECO:0000313" key="2">
    <source>
        <dbReference type="Proteomes" id="UP001497744"/>
    </source>
</evidence>
<gene>
    <name evidence="1" type="ORF">BcabD6B2_40470</name>
</gene>
<sequence>MPKVVRGVTPSQRWEPRMDDLVDLVASKVLCQKSPQDRLRAAAKGGDRLEVGVVGAAAEEGVAMTGSQERTDVHALRGPSTGLVEKEVLHAASAEADQLAVSA</sequence>
<dbReference type="AlphaFoldDB" id="A0AAV4LWN7"/>
<evidence type="ECO:0000313" key="1">
    <source>
        <dbReference type="EMBL" id="GIX64612.1"/>
    </source>
</evidence>